<organism evidence="1 2">
    <name type="scientific">Brassica napus</name>
    <name type="common">Rape</name>
    <dbReference type="NCBI Taxonomy" id="3708"/>
    <lineage>
        <taxon>Eukaryota</taxon>
        <taxon>Viridiplantae</taxon>
        <taxon>Streptophyta</taxon>
        <taxon>Embryophyta</taxon>
        <taxon>Tracheophyta</taxon>
        <taxon>Spermatophyta</taxon>
        <taxon>Magnoliopsida</taxon>
        <taxon>eudicotyledons</taxon>
        <taxon>Gunneridae</taxon>
        <taxon>Pentapetalae</taxon>
        <taxon>rosids</taxon>
        <taxon>malvids</taxon>
        <taxon>Brassicales</taxon>
        <taxon>Brassicaceae</taxon>
        <taxon>Brassiceae</taxon>
        <taxon>Brassica</taxon>
    </lineage>
</organism>
<keyword evidence="2" id="KW-1185">Reference proteome</keyword>
<comment type="caution">
    <text evidence="1">The sequence shown here is derived from an EMBL/GenBank/DDBJ whole genome shotgun (WGS) entry which is preliminary data.</text>
</comment>
<dbReference type="EMBL" id="JAGKQM010000009">
    <property type="protein sequence ID" value="KAH0910653.1"/>
    <property type="molecule type" value="Genomic_DNA"/>
</dbReference>
<feature type="non-terminal residue" evidence="1">
    <location>
        <position position="1"/>
    </location>
</feature>
<protein>
    <submittedName>
        <fullName evidence="1">Uncharacterized protein</fullName>
    </submittedName>
</protein>
<proteinExistence type="predicted"/>
<name>A0ABQ8C100_BRANA</name>
<gene>
    <name evidence="1" type="ORF">HID58_033974</name>
</gene>
<reference evidence="1 2" key="1">
    <citation type="submission" date="2021-05" db="EMBL/GenBank/DDBJ databases">
        <title>Genome Assembly of Synthetic Allotetraploid Brassica napus Reveals Homoeologous Exchanges between Subgenomes.</title>
        <authorList>
            <person name="Davis J.T."/>
        </authorList>
    </citation>
    <scope>NUCLEOTIDE SEQUENCE [LARGE SCALE GENOMIC DNA]</scope>
    <source>
        <strain evidence="2">cv. Da-Ae</strain>
        <tissue evidence="1">Seedling</tissue>
    </source>
</reference>
<accession>A0ABQ8C100</accession>
<evidence type="ECO:0000313" key="2">
    <source>
        <dbReference type="Proteomes" id="UP000824890"/>
    </source>
</evidence>
<evidence type="ECO:0000313" key="1">
    <source>
        <dbReference type="EMBL" id="KAH0910653.1"/>
    </source>
</evidence>
<dbReference type="Proteomes" id="UP000824890">
    <property type="component" value="Unassembled WGS sequence"/>
</dbReference>
<sequence length="86" mass="9754">GKLVRLWRGVWNKENNGAGNFHLDPTYFGFGEITRDKETFEPLMSIDEVRVGRTDSGCSILAGSGMDPWPTWNMISTDKHNMTYLS</sequence>